<accession>A0A2U3KWZ8</accession>
<dbReference type="GO" id="GO:0004674">
    <property type="term" value="F:protein serine/threonine kinase activity"/>
    <property type="evidence" value="ECO:0007669"/>
    <property type="project" value="UniProtKB-KW"/>
</dbReference>
<evidence type="ECO:0000256" key="1">
    <source>
        <dbReference type="ARBA" id="ARBA00022527"/>
    </source>
</evidence>
<protein>
    <submittedName>
        <fullName evidence="3">Putative anti-sigma regulatory factor, serine/threonine protein kinase</fullName>
    </submittedName>
</protein>
<dbReference type="Pfam" id="PF13581">
    <property type="entry name" value="HATPase_c_2"/>
    <property type="match status" value="1"/>
</dbReference>
<evidence type="ECO:0000313" key="3">
    <source>
        <dbReference type="EMBL" id="SPF44089.1"/>
    </source>
</evidence>
<feature type="domain" description="Histidine kinase/HSP90-like ATPase" evidence="2">
    <location>
        <begin position="30"/>
        <end position="152"/>
    </location>
</feature>
<dbReference type="InterPro" id="IPR050267">
    <property type="entry name" value="Anti-sigma-factor_SerPK"/>
</dbReference>
<keyword evidence="3" id="KW-0808">Transferase</keyword>
<proteinExistence type="predicted"/>
<keyword evidence="3" id="KW-0418">Kinase</keyword>
<dbReference type="PANTHER" id="PTHR35526:SF3">
    <property type="entry name" value="ANTI-SIGMA-F FACTOR RSBW"/>
    <property type="match status" value="1"/>
</dbReference>
<dbReference type="SUPFAM" id="SSF55874">
    <property type="entry name" value="ATPase domain of HSP90 chaperone/DNA topoisomerase II/histidine kinase"/>
    <property type="match status" value="1"/>
</dbReference>
<dbReference type="Proteomes" id="UP000238701">
    <property type="component" value="Unassembled WGS sequence"/>
</dbReference>
<sequence length="153" mass="16681">MASGVSPEEHLPEYDFDPARLSLRVRVTLAADRESVGPVVDQVMQSVRQMKCADGKEDAIELALQEALANAVVHGAKEDPSKVVECLVACDEERGLLIIVRDPGEGFDPSAIPACTLGENVYSGHGRGIFLINQLMDEVKFHNNGTEIHMVKR</sequence>
<dbReference type="PANTHER" id="PTHR35526">
    <property type="entry name" value="ANTI-SIGMA-F FACTOR RSBW-RELATED"/>
    <property type="match status" value="1"/>
</dbReference>
<dbReference type="AlphaFoldDB" id="A0A2U3KWZ8"/>
<dbReference type="OrthoDB" id="9768808at2"/>
<organism evidence="3 4">
    <name type="scientific">Candidatus Sulfotelmatobacter kueseliae</name>
    <dbReference type="NCBI Taxonomy" id="2042962"/>
    <lineage>
        <taxon>Bacteria</taxon>
        <taxon>Pseudomonadati</taxon>
        <taxon>Acidobacteriota</taxon>
        <taxon>Terriglobia</taxon>
        <taxon>Terriglobales</taxon>
        <taxon>Candidatus Korobacteraceae</taxon>
        <taxon>Candidatus Sulfotelmatobacter</taxon>
    </lineage>
</organism>
<dbReference type="InterPro" id="IPR003594">
    <property type="entry name" value="HATPase_dom"/>
</dbReference>
<dbReference type="InterPro" id="IPR036890">
    <property type="entry name" value="HATPase_C_sf"/>
</dbReference>
<dbReference type="Gene3D" id="3.30.565.10">
    <property type="entry name" value="Histidine kinase-like ATPase, C-terminal domain"/>
    <property type="match status" value="1"/>
</dbReference>
<dbReference type="CDD" id="cd16936">
    <property type="entry name" value="HATPase_RsbW-like"/>
    <property type="match status" value="1"/>
</dbReference>
<evidence type="ECO:0000313" key="4">
    <source>
        <dbReference type="Proteomes" id="UP000238701"/>
    </source>
</evidence>
<name>A0A2U3KWZ8_9BACT</name>
<reference evidence="4" key="1">
    <citation type="submission" date="2018-02" db="EMBL/GenBank/DDBJ databases">
        <authorList>
            <person name="Hausmann B."/>
        </authorList>
    </citation>
    <scope>NUCLEOTIDE SEQUENCE [LARGE SCALE GENOMIC DNA]</scope>
    <source>
        <strain evidence="4">Peat soil MAG SbA1</strain>
    </source>
</reference>
<gene>
    <name evidence="3" type="ORF">SBA1_510026</name>
</gene>
<dbReference type="EMBL" id="OMOD01000146">
    <property type="protein sequence ID" value="SPF44089.1"/>
    <property type="molecule type" value="Genomic_DNA"/>
</dbReference>
<keyword evidence="1 3" id="KW-0723">Serine/threonine-protein kinase</keyword>
<evidence type="ECO:0000259" key="2">
    <source>
        <dbReference type="Pfam" id="PF13581"/>
    </source>
</evidence>